<sequence length="84" mass="9866">MMECELEPHERIILCVIKKNPQIDINTIIEKCNALDCEYTIPTVKRALHEMQQHDLISSGLKRFSHKNYSCFDRVYIATNEVKD</sequence>
<evidence type="ECO:0000313" key="1">
    <source>
        <dbReference type="EMBL" id="QJH93102.1"/>
    </source>
</evidence>
<accession>A0A6M3X5T0</accession>
<reference evidence="1" key="1">
    <citation type="submission" date="2020-03" db="EMBL/GenBank/DDBJ databases">
        <title>The deep terrestrial virosphere.</title>
        <authorList>
            <person name="Holmfeldt K."/>
            <person name="Nilsson E."/>
            <person name="Simone D."/>
            <person name="Lopez-Fernandez M."/>
            <person name="Wu X."/>
            <person name="de Brujin I."/>
            <person name="Lundin D."/>
            <person name="Andersson A."/>
            <person name="Bertilsson S."/>
            <person name="Dopson M."/>
        </authorList>
    </citation>
    <scope>NUCLEOTIDE SEQUENCE</scope>
    <source>
        <strain evidence="1">MM171B02765</strain>
    </source>
</reference>
<gene>
    <name evidence="1" type="ORF">MM171B02765_0009</name>
</gene>
<dbReference type="InterPro" id="IPR036390">
    <property type="entry name" value="WH_DNA-bd_sf"/>
</dbReference>
<protein>
    <submittedName>
        <fullName evidence="1">Uncharacterized protein</fullName>
    </submittedName>
</protein>
<name>A0A6M3X5T0_9ZZZZ</name>
<proteinExistence type="predicted"/>
<dbReference type="SUPFAM" id="SSF46785">
    <property type="entry name" value="Winged helix' DNA-binding domain"/>
    <property type="match status" value="1"/>
</dbReference>
<organism evidence="1">
    <name type="scientific">viral metagenome</name>
    <dbReference type="NCBI Taxonomy" id="1070528"/>
    <lineage>
        <taxon>unclassified sequences</taxon>
        <taxon>metagenomes</taxon>
        <taxon>organismal metagenomes</taxon>
    </lineage>
</organism>
<dbReference type="EMBL" id="MT143946">
    <property type="protein sequence ID" value="QJH93102.1"/>
    <property type="molecule type" value="Genomic_DNA"/>
</dbReference>
<dbReference type="AlphaFoldDB" id="A0A6M3X5T0"/>